<evidence type="ECO:0000313" key="3">
    <source>
        <dbReference type="EMBL" id="MBC2605131.1"/>
    </source>
</evidence>
<evidence type="ECO:0000259" key="2">
    <source>
        <dbReference type="Pfam" id="PF12697"/>
    </source>
</evidence>
<dbReference type="InterPro" id="IPR000073">
    <property type="entry name" value="AB_hydrolase_1"/>
</dbReference>
<dbReference type="PRINTS" id="PR00111">
    <property type="entry name" value="ABHYDROLASE"/>
</dbReference>
<dbReference type="PANTHER" id="PTHR46118">
    <property type="entry name" value="PROTEIN ABHD11"/>
    <property type="match status" value="1"/>
</dbReference>
<dbReference type="RefSeq" id="WP_185659024.1">
    <property type="nucleotide sequence ID" value="NZ_CAWPOO010000006.1"/>
</dbReference>
<name>A0A7X1B3T6_9BACT</name>
<dbReference type="EMBL" id="JACHVC010000006">
    <property type="protein sequence ID" value="MBC2605131.1"/>
    <property type="molecule type" value="Genomic_DNA"/>
</dbReference>
<organism evidence="3 4">
    <name type="scientific">Pelagicoccus albus</name>
    <dbReference type="NCBI Taxonomy" id="415222"/>
    <lineage>
        <taxon>Bacteria</taxon>
        <taxon>Pseudomonadati</taxon>
        <taxon>Verrucomicrobiota</taxon>
        <taxon>Opitutia</taxon>
        <taxon>Puniceicoccales</taxon>
        <taxon>Pelagicoccaceae</taxon>
        <taxon>Pelagicoccus</taxon>
    </lineage>
</organism>
<dbReference type="Gene3D" id="3.40.50.1820">
    <property type="entry name" value="alpha/beta hydrolase"/>
    <property type="match status" value="1"/>
</dbReference>
<evidence type="ECO:0000256" key="1">
    <source>
        <dbReference type="ARBA" id="ARBA00022801"/>
    </source>
</evidence>
<dbReference type="GO" id="GO:0016787">
    <property type="term" value="F:hydrolase activity"/>
    <property type="evidence" value="ECO:0007669"/>
    <property type="project" value="UniProtKB-KW"/>
</dbReference>
<dbReference type="Proteomes" id="UP000526501">
    <property type="component" value="Unassembled WGS sequence"/>
</dbReference>
<comment type="caution">
    <text evidence="3">The sequence shown here is derived from an EMBL/GenBank/DDBJ whole genome shotgun (WGS) entry which is preliminary data.</text>
</comment>
<dbReference type="PANTHER" id="PTHR46118:SF4">
    <property type="entry name" value="PROTEIN ABHD11"/>
    <property type="match status" value="1"/>
</dbReference>
<dbReference type="InterPro" id="IPR029058">
    <property type="entry name" value="AB_hydrolase_fold"/>
</dbReference>
<reference evidence="3 4" key="1">
    <citation type="submission" date="2020-07" db="EMBL/GenBank/DDBJ databases">
        <authorList>
            <person name="Feng X."/>
        </authorList>
    </citation>
    <scope>NUCLEOTIDE SEQUENCE [LARGE SCALE GENOMIC DNA]</scope>
    <source>
        <strain evidence="3 4">JCM23202</strain>
    </source>
</reference>
<sequence>MDLHFREFGEEGSPVVVVLHGLLGSSRNWQAAAQMMASKYHVYCLDLRNHGSSPWESPHTYEAMVEDVLQWMDEYLDAAPVLVGHSMGGKLAMRLSCQFPKAIRKLVVVDIFPHLYPKHHDNDFAGMKAVDLDSLKSRTDAEAQLEPHVASWSMRKFLLTNLIKDEETGAFRWQVNIDAIIEDRRIIEDTPLEEGDRYDGDALFIMGGKSRYFVRDEIPNLRNYFPASAIEVLPNSGHNPHFECREEFVALLTEFVGD</sequence>
<keyword evidence="1 3" id="KW-0378">Hydrolase</keyword>
<dbReference type="Pfam" id="PF12697">
    <property type="entry name" value="Abhydrolase_6"/>
    <property type="match status" value="1"/>
</dbReference>
<protein>
    <submittedName>
        <fullName evidence="3">Alpha/beta fold hydrolase</fullName>
    </submittedName>
</protein>
<dbReference type="SUPFAM" id="SSF53474">
    <property type="entry name" value="alpha/beta-Hydrolases"/>
    <property type="match status" value="1"/>
</dbReference>
<dbReference type="AlphaFoldDB" id="A0A7X1B3T6"/>
<proteinExistence type="predicted"/>
<keyword evidence="4" id="KW-1185">Reference proteome</keyword>
<evidence type="ECO:0000313" key="4">
    <source>
        <dbReference type="Proteomes" id="UP000526501"/>
    </source>
</evidence>
<accession>A0A7X1B3T6</accession>
<feature type="domain" description="AB hydrolase-1" evidence="2">
    <location>
        <begin position="16"/>
        <end position="250"/>
    </location>
</feature>
<gene>
    <name evidence="3" type="ORF">H5P27_03655</name>
</gene>